<feature type="region of interest" description="Disordered" evidence="1">
    <location>
        <begin position="92"/>
        <end position="112"/>
    </location>
</feature>
<evidence type="ECO:0000313" key="3">
    <source>
        <dbReference type="Proteomes" id="UP001457282"/>
    </source>
</evidence>
<gene>
    <name evidence="2" type="ORF">M0R45_006470</name>
</gene>
<feature type="compositionally biased region" description="Low complexity" evidence="1">
    <location>
        <begin position="35"/>
        <end position="45"/>
    </location>
</feature>
<keyword evidence="3" id="KW-1185">Reference proteome</keyword>
<dbReference type="EMBL" id="JBEDUW010000001">
    <property type="protein sequence ID" value="KAK9951008.1"/>
    <property type="molecule type" value="Genomic_DNA"/>
</dbReference>
<feature type="compositionally biased region" description="Low complexity" evidence="1">
    <location>
        <begin position="92"/>
        <end position="103"/>
    </location>
</feature>
<name>A0AAW1YR45_RUBAR</name>
<dbReference type="Proteomes" id="UP001457282">
    <property type="component" value="Unassembled WGS sequence"/>
</dbReference>
<evidence type="ECO:0000313" key="2">
    <source>
        <dbReference type="EMBL" id="KAK9951008.1"/>
    </source>
</evidence>
<feature type="region of interest" description="Disordered" evidence="1">
    <location>
        <begin position="1"/>
        <end position="45"/>
    </location>
</feature>
<evidence type="ECO:0000256" key="1">
    <source>
        <dbReference type="SAM" id="MobiDB-lite"/>
    </source>
</evidence>
<sequence length="112" mass="11613">MASIPNSLCPSHASITQKIPQSLQSNPPPPQSMFTTTTASSIPTSPCPCTVPKLQAAHPPSIQRRCDLAAAQPATSQSLIHHDAALIHGSFSASIQSQASSSAVDPKDRSST</sequence>
<feature type="compositionally biased region" description="Polar residues" evidence="1">
    <location>
        <begin position="1"/>
        <end position="19"/>
    </location>
</feature>
<protein>
    <submittedName>
        <fullName evidence="2">Uncharacterized protein</fullName>
    </submittedName>
</protein>
<accession>A0AAW1YR45</accession>
<comment type="caution">
    <text evidence="2">The sequence shown here is derived from an EMBL/GenBank/DDBJ whole genome shotgun (WGS) entry which is preliminary data.</text>
</comment>
<organism evidence="2 3">
    <name type="scientific">Rubus argutus</name>
    <name type="common">Southern blackberry</name>
    <dbReference type="NCBI Taxonomy" id="59490"/>
    <lineage>
        <taxon>Eukaryota</taxon>
        <taxon>Viridiplantae</taxon>
        <taxon>Streptophyta</taxon>
        <taxon>Embryophyta</taxon>
        <taxon>Tracheophyta</taxon>
        <taxon>Spermatophyta</taxon>
        <taxon>Magnoliopsida</taxon>
        <taxon>eudicotyledons</taxon>
        <taxon>Gunneridae</taxon>
        <taxon>Pentapetalae</taxon>
        <taxon>rosids</taxon>
        <taxon>fabids</taxon>
        <taxon>Rosales</taxon>
        <taxon>Rosaceae</taxon>
        <taxon>Rosoideae</taxon>
        <taxon>Rosoideae incertae sedis</taxon>
        <taxon>Rubus</taxon>
    </lineage>
</organism>
<dbReference type="AlphaFoldDB" id="A0AAW1YR45"/>
<proteinExistence type="predicted"/>
<reference evidence="2 3" key="1">
    <citation type="journal article" date="2023" name="G3 (Bethesda)">
        <title>A chromosome-length genome assembly and annotation of blackberry (Rubus argutus, cv. 'Hillquist').</title>
        <authorList>
            <person name="Bruna T."/>
            <person name="Aryal R."/>
            <person name="Dudchenko O."/>
            <person name="Sargent D.J."/>
            <person name="Mead D."/>
            <person name="Buti M."/>
            <person name="Cavallini A."/>
            <person name="Hytonen T."/>
            <person name="Andres J."/>
            <person name="Pham M."/>
            <person name="Weisz D."/>
            <person name="Mascagni F."/>
            <person name="Usai G."/>
            <person name="Natali L."/>
            <person name="Bassil N."/>
            <person name="Fernandez G.E."/>
            <person name="Lomsadze A."/>
            <person name="Armour M."/>
            <person name="Olukolu B."/>
            <person name="Poorten T."/>
            <person name="Britton C."/>
            <person name="Davik J."/>
            <person name="Ashrafi H."/>
            <person name="Aiden E.L."/>
            <person name="Borodovsky M."/>
            <person name="Worthington M."/>
        </authorList>
    </citation>
    <scope>NUCLEOTIDE SEQUENCE [LARGE SCALE GENOMIC DNA]</scope>
    <source>
        <strain evidence="2">PI 553951</strain>
    </source>
</reference>